<dbReference type="AlphaFoldDB" id="A0A6M4MH30"/>
<gene>
    <name evidence="2" type="ORF">CA267_017310</name>
</gene>
<feature type="transmembrane region" description="Helical" evidence="1">
    <location>
        <begin position="6"/>
        <end position="28"/>
    </location>
</feature>
<feature type="transmembrane region" description="Helical" evidence="1">
    <location>
        <begin position="239"/>
        <end position="262"/>
    </location>
</feature>
<name>A0A6M4MH30_9ALTE</name>
<accession>A0A6M4MH30</accession>
<keyword evidence="1" id="KW-0812">Transmembrane</keyword>
<feature type="transmembrane region" description="Helical" evidence="1">
    <location>
        <begin position="64"/>
        <end position="83"/>
    </location>
</feature>
<evidence type="ECO:0000313" key="2">
    <source>
        <dbReference type="EMBL" id="QJR82383.1"/>
    </source>
</evidence>
<reference evidence="2 3" key="2">
    <citation type="submission" date="2020-04" db="EMBL/GenBank/DDBJ databases">
        <title>Complete genome sequence of Alteromonas pelagimontana 5.12T.</title>
        <authorList>
            <person name="Sinha R.K."/>
            <person name="Krishnan K.P."/>
            <person name="Kurian J.P."/>
        </authorList>
    </citation>
    <scope>NUCLEOTIDE SEQUENCE [LARGE SCALE GENOMIC DNA]</scope>
    <source>
        <strain evidence="2 3">5.12</strain>
    </source>
</reference>
<feature type="transmembrane region" description="Helical" evidence="1">
    <location>
        <begin position="40"/>
        <end position="58"/>
    </location>
</feature>
<keyword evidence="1" id="KW-1133">Transmembrane helix</keyword>
<dbReference type="RefSeq" id="WP_075609627.1">
    <property type="nucleotide sequence ID" value="NZ_CP052766.1"/>
</dbReference>
<evidence type="ECO:0000313" key="3">
    <source>
        <dbReference type="Proteomes" id="UP000219285"/>
    </source>
</evidence>
<keyword evidence="3" id="KW-1185">Reference proteome</keyword>
<protein>
    <submittedName>
        <fullName evidence="2">DUF3307 domain-containing protein</fullName>
    </submittedName>
</protein>
<proteinExistence type="predicted"/>
<dbReference type="InterPro" id="IPR021737">
    <property type="entry name" value="Phage_phiKZ_Orf197"/>
</dbReference>
<dbReference type="EMBL" id="CP052766">
    <property type="protein sequence ID" value="QJR82383.1"/>
    <property type="molecule type" value="Genomic_DNA"/>
</dbReference>
<feature type="transmembrane region" description="Helical" evidence="1">
    <location>
        <begin position="95"/>
        <end position="113"/>
    </location>
</feature>
<feature type="transmembrane region" description="Helical" evidence="1">
    <location>
        <begin position="133"/>
        <end position="155"/>
    </location>
</feature>
<feature type="transmembrane region" description="Helical" evidence="1">
    <location>
        <begin position="199"/>
        <end position="219"/>
    </location>
</feature>
<evidence type="ECO:0000256" key="1">
    <source>
        <dbReference type="SAM" id="Phobius"/>
    </source>
</evidence>
<keyword evidence="1" id="KW-0472">Membrane</keyword>
<dbReference type="OrthoDB" id="8536716at2"/>
<dbReference type="Pfam" id="PF11750">
    <property type="entry name" value="DUF3307"/>
    <property type="match status" value="1"/>
</dbReference>
<organism evidence="2 3">
    <name type="scientific">Alteromonas pelagimontana</name>
    <dbReference type="NCBI Taxonomy" id="1858656"/>
    <lineage>
        <taxon>Bacteria</taxon>
        <taxon>Pseudomonadati</taxon>
        <taxon>Pseudomonadota</taxon>
        <taxon>Gammaproteobacteria</taxon>
        <taxon>Alteromonadales</taxon>
        <taxon>Alteromonadaceae</taxon>
        <taxon>Alteromonas/Salinimonas group</taxon>
        <taxon>Alteromonas</taxon>
    </lineage>
</organism>
<sequence length="269" mass="30013">MNEWVLLSMLVLAHLVGDFYLQPYRWVASRNRDHHKSPQLTAHALVHGILTLTVLLLFTDEKVGATVILAATVFASHWLIDWIKSYQRPQSMRAFLADQVAHALVLIGVWIIATEQVPAFIKLVNSPSLSYKHIVVVVAYLIILKPTSVIITMLLEPWTKQLTEHAKPSPKQDVAREKLPDTEGSLASAGKGIGYLERILILTFILLNQFSAIGFLMAAKSVFRFGDLRQDQDKKLTEYVMLGTLISFTVTIMVGILTTAIVSQLPTGK</sequence>
<dbReference type="Proteomes" id="UP000219285">
    <property type="component" value="Chromosome"/>
</dbReference>
<dbReference type="KEGG" id="apel:CA267_017310"/>
<reference evidence="3" key="1">
    <citation type="submission" date="2014-12" db="EMBL/GenBank/DDBJ databases">
        <title>Complete genome sequence of a multi-drug resistant Klebsiella pneumoniae.</title>
        <authorList>
            <person name="Hua X."/>
            <person name="Chen Q."/>
            <person name="Li X."/>
            <person name="Feng Y."/>
            <person name="Ruan Z."/>
            <person name="Yu Y."/>
        </authorList>
    </citation>
    <scope>NUCLEOTIDE SEQUENCE [LARGE SCALE GENOMIC DNA]</scope>
    <source>
        <strain evidence="3">5.12</strain>
    </source>
</reference>